<feature type="compositionally biased region" description="Low complexity" evidence="8">
    <location>
        <begin position="50"/>
        <end position="62"/>
    </location>
</feature>
<dbReference type="GO" id="GO:1902977">
    <property type="term" value="P:mitotic DNA replication preinitiation complex assembly"/>
    <property type="evidence" value="ECO:0007669"/>
    <property type="project" value="TreeGrafter"/>
</dbReference>
<keyword evidence="10" id="KW-1185">Reference proteome</keyword>
<dbReference type="CDD" id="cd22289">
    <property type="entry name" value="RecQL4_SLD2_NTD"/>
    <property type="match status" value="1"/>
</dbReference>
<dbReference type="InterPro" id="IPR040203">
    <property type="entry name" value="Sld2"/>
</dbReference>
<evidence type="ECO:0000313" key="9">
    <source>
        <dbReference type="EMBL" id="THV06034.1"/>
    </source>
</evidence>
<comment type="subcellular location">
    <subcellularLocation>
        <location evidence="1 7">Nucleus</location>
    </subcellularLocation>
</comment>
<feature type="region of interest" description="Disordered" evidence="8">
    <location>
        <begin position="474"/>
        <end position="511"/>
    </location>
</feature>
<dbReference type="FunFam" id="1.10.10.1460:FF:000001">
    <property type="entry name" value="DNA replication regulator Sld2"/>
    <property type="match status" value="1"/>
</dbReference>
<organism evidence="9 10">
    <name type="scientific">Dendrothele bispora (strain CBS 962.96)</name>
    <dbReference type="NCBI Taxonomy" id="1314807"/>
    <lineage>
        <taxon>Eukaryota</taxon>
        <taxon>Fungi</taxon>
        <taxon>Dikarya</taxon>
        <taxon>Basidiomycota</taxon>
        <taxon>Agaricomycotina</taxon>
        <taxon>Agaricomycetes</taxon>
        <taxon>Agaricomycetidae</taxon>
        <taxon>Agaricales</taxon>
        <taxon>Agaricales incertae sedis</taxon>
        <taxon>Dendrothele</taxon>
    </lineage>
</organism>
<dbReference type="GO" id="GO:0003697">
    <property type="term" value="F:single-stranded DNA binding"/>
    <property type="evidence" value="ECO:0007669"/>
    <property type="project" value="TreeGrafter"/>
</dbReference>
<accession>A0A4S8MUF5</accession>
<dbReference type="Proteomes" id="UP000297245">
    <property type="component" value="Unassembled WGS sequence"/>
</dbReference>
<dbReference type="GO" id="GO:0003688">
    <property type="term" value="F:DNA replication origin binding"/>
    <property type="evidence" value="ECO:0007669"/>
    <property type="project" value="TreeGrafter"/>
</dbReference>
<evidence type="ECO:0000256" key="7">
    <source>
        <dbReference type="RuleBase" id="RU367067"/>
    </source>
</evidence>
<dbReference type="AlphaFoldDB" id="A0A4S8MUF5"/>
<name>A0A4S8MUF5_DENBC</name>
<dbReference type="InterPro" id="IPR021110">
    <property type="entry name" value="DNA_rep_checkpnt_protein"/>
</dbReference>
<dbReference type="Gene3D" id="1.10.10.1460">
    <property type="match status" value="1"/>
</dbReference>
<dbReference type="PANTHER" id="PTHR28124:SF1">
    <property type="entry name" value="DNA REPLICATION REGULATOR SLD2"/>
    <property type="match status" value="1"/>
</dbReference>
<dbReference type="GO" id="GO:0031261">
    <property type="term" value="C:DNA replication preinitiation complex"/>
    <property type="evidence" value="ECO:0007669"/>
    <property type="project" value="TreeGrafter"/>
</dbReference>
<comment type="function">
    <text evidence="7">Has a role in the initiation of DNA replication. Required at S-phase checkpoint.</text>
</comment>
<dbReference type="GO" id="GO:0000727">
    <property type="term" value="P:double-strand break repair via break-induced replication"/>
    <property type="evidence" value="ECO:0007669"/>
    <property type="project" value="TreeGrafter"/>
</dbReference>
<dbReference type="Pfam" id="PF11719">
    <property type="entry name" value="Drc1-Sld2"/>
    <property type="match status" value="1"/>
</dbReference>
<feature type="compositionally biased region" description="Polar residues" evidence="8">
    <location>
        <begin position="300"/>
        <end position="310"/>
    </location>
</feature>
<evidence type="ECO:0000256" key="4">
    <source>
        <dbReference type="ARBA" id="ARBA00022705"/>
    </source>
</evidence>
<sequence>MSHDVPALRAEIKAWERKFKDTHGRDPSVQDIRDNPDIAAKYKLYKKVSKAPSKPSAPSTPKRTQASSSSLPRPRPVEITAPLSTFNPFSPVKNKGKQKEVSPIKKTFPNPFATPSKSKPVPRVRQVSPSPPPSPSPASKEPRLASTSALVEQPPIDAPPTAVSRARKRLRGDPVSPSPNKEKRRRVQSQTILPFPRRSADLSSSDEEGGDDPGNSSFVDDSPVKASAGAKSFQTLFEDATGLKSTLSHSKTAPSGSGLFGSFSRTEVEDDLDNVLGNSNRPKLVNGKPISNELTDKTRNLASLRSSTKRGLSDLDAESGADQQTKDTDLVLIPPSPPPESSSYRPPNDNKRGKNPRKKAKLGEDDSSDTDVLSDDELKVVVGPPKRQLHAEHAQDEGLGSEPILRYLLPADSTHQNQSQDESEDQESFDVQLPDKLRDILALSSSSESKTYNIPEDQVVESLLYGRRMTHYDPSRGGEIWDVGDSEHVGADIEDEEDWEGEPVPWETGEL</sequence>
<keyword evidence="4 7" id="KW-0235">DNA replication</keyword>
<feature type="compositionally biased region" description="Low complexity" evidence="8">
    <location>
        <begin position="118"/>
        <end position="128"/>
    </location>
</feature>
<protein>
    <recommendedName>
        <fullName evidence="3 7">DNA replication regulator SLD2</fullName>
    </recommendedName>
</protein>
<evidence type="ECO:0000256" key="5">
    <source>
        <dbReference type="ARBA" id="ARBA00023242"/>
    </source>
</evidence>
<evidence type="ECO:0000256" key="3">
    <source>
        <dbReference type="ARBA" id="ARBA00018363"/>
    </source>
</evidence>
<evidence type="ECO:0000256" key="1">
    <source>
        <dbReference type="ARBA" id="ARBA00004123"/>
    </source>
</evidence>
<keyword evidence="6 7" id="KW-0131">Cell cycle</keyword>
<feature type="region of interest" description="Disordered" evidence="8">
    <location>
        <begin position="44"/>
        <end position="224"/>
    </location>
</feature>
<dbReference type="GO" id="GO:0006270">
    <property type="term" value="P:DNA replication initiation"/>
    <property type="evidence" value="ECO:0007669"/>
    <property type="project" value="UniProtKB-UniRule"/>
</dbReference>
<proteinExistence type="inferred from homology"/>
<gene>
    <name evidence="9" type="ORF">K435DRAFT_849478</name>
</gene>
<feature type="compositionally biased region" description="Acidic residues" evidence="8">
    <location>
        <begin position="492"/>
        <end position="501"/>
    </location>
</feature>
<dbReference type="EMBL" id="ML179045">
    <property type="protein sequence ID" value="THV06034.1"/>
    <property type="molecule type" value="Genomic_DNA"/>
</dbReference>
<evidence type="ECO:0000256" key="2">
    <source>
        <dbReference type="ARBA" id="ARBA00007276"/>
    </source>
</evidence>
<keyword evidence="5 7" id="KW-0539">Nucleus</keyword>
<feature type="region of interest" description="Disordered" evidence="8">
    <location>
        <begin position="271"/>
        <end position="433"/>
    </location>
</feature>
<feature type="compositionally biased region" description="Acidic residues" evidence="8">
    <location>
        <begin position="365"/>
        <end position="375"/>
    </location>
</feature>
<reference evidence="9 10" key="1">
    <citation type="journal article" date="2019" name="Nat. Ecol. Evol.">
        <title>Megaphylogeny resolves global patterns of mushroom evolution.</title>
        <authorList>
            <person name="Varga T."/>
            <person name="Krizsan K."/>
            <person name="Foldi C."/>
            <person name="Dima B."/>
            <person name="Sanchez-Garcia M."/>
            <person name="Sanchez-Ramirez S."/>
            <person name="Szollosi G.J."/>
            <person name="Szarkandi J.G."/>
            <person name="Papp V."/>
            <person name="Albert L."/>
            <person name="Andreopoulos W."/>
            <person name="Angelini C."/>
            <person name="Antonin V."/>
            <person name="Barry K.W."/>
            <person name="Bougher N.L."/>
            <person name="Buchanan P."/>
            <person name="Buyck B."/>
            <person name="Bense V."/>
            <person name="Catcheside P."/>
            <person name="Chovatia M."/>
            <person name="Cooper J."/>
            <person name="Damon W."/>
            <person name="Desjardin D."/>
            <person name="Finy P."/>
            <person name="Geml J."/>
            <person name="Haridas S."/>
            <person name="Hughes K."/>
            <person name="Justo A."/>
            <person name="Karasinski D."/>
            <person name="Kautmanova I."/>
            <person name="Kiss B."/>
            <person name="Kocsube S."/>
            <person name="Kotiranta H."/>
            <person name="LaButti K.M."/>
            <person name="Lechner B.E."/>
            <person name="Liimatainen K."/>
            <person name="Lipzen A."/>
            <person name="Lukacs Z."/>
            <person name="Mihaltcheva S."/>
            <person name="Morgado L.N."/>
            <person name="Niskanen T."/>
            <person name="Noordeloos M.E."/>
            <person name="Ohm R.A."/>
            <person name="Ortiz-Santana B."/>
            <person name="Ovrebo C."/>
            <person name="Racz N."/>
            <person name="Riley R."/>
            <person name="Savchenko A."/>
            <person name="Shiryaev A."/>
            <person name="Soop K."/>
            <person name="Spirin V."/>
            <person name="Szebenyi C."/>
            <person name="Tomsovsky M."/>
            <person name="Tulloss R.E."/>
            <person name="Uehling J."/>
            <person name="Grigoriev I.V."/>
            <person name="Vagvolgyi C."/>
            <person name="Papp T."/>
            <person name="Martin F.M."/>
            <person name="Miettinen O."/>
            <person name="Hibbett D.S."/>
            <person name="Nagy L.G."/>
        </authorList>
    </citation>
    <scope>NUCLEOTIDE SEQUENCE [LARGE SCALE GENOMIC DNA]</scope>
    <source>
        <strain evidence="9 10">CBS 962.96</strain>
    </source>
</reference>
<comment type="similarity">
    <text evidence="2 7">Belongs to the SLD2 family.</text>
</comment>
<dbReference type="OrthoDB" id="8775810at2759"/>
<dbReference type="PANTHER" id="PTHR28124">
    <property type="entry name" value="DNA REPLICATION REGULATOR SLD2"/>
    <property type="match status" value="1"/>
</dbReference>
<evidence type="ECO:0000256" key="8">
    <source>
        <dbReference type="SAM" id="MobiDB-lite"/>
    </source>
</evidence>
<evidence type="ECO:0000313" key="10">
    <source>
        <dbReference type="Proteomes" id="UP000297245"/>
    </source>
</evidence>
<evidence type="ECO:0000256" key="6">
    <source>
        <dbReference type="ARBA" id="ARBA00023306"/>
    </source>
</evidence>